<organism evidence="3 5">
    <name type="scientific">Marilutibacter chinensis</name>
    <dbReference type="NCBI Taxonomy" id="2912247"/>
    <lineage>
        <taxon>Bacteria</taxon>
        <taxon>Pseudomonadati</taxon>
        <taxon>Pseudomonadota</taxon>
        <taxon>Gammaproteobacteria</taxon>
        <taxon>Lysobacterales</taxon>
        <taxon>Lysobacteraceae</taxon>
        <taxon>Marilutibacter</taxon>
    </lineage>
</organism>
<comment type="caution">
    <text evidence="3">The sequence shown here is derived from an EMBL/GenBank/DDBJ whole genome shotgun (WGS) entry which is preliminary data.</text>
</comment>
<dbReference type="InterPro" id="IPR023631">
    <property type="entry name" value="Amidase_dom"/>
</dbReference>
<dbReference type="GO" id="GO:0004040">
    <property type="term" value="F:amidase activity"/>
    <property type="evidence" value="ECO:0007669"/>
    <property type="project" value="UniProtKB-EC"/>
</dbReference>
<dbReference type="EMBL" id="JAKJPO010000004">
    <property type="protein sequence ID" value="MCF7221824.1"/>
    <property type="molecule type" value="Genomic_DNA"/>
</dbReference>
<dbReference type="InterPro" id="IPR036928">
    <property type="entry name" value="AS_sf"/>
</dbReference>
<dbReference type="Gene3D" id="3.90.1300.10">
    <property type="entry name" value="Amidase signature (AS) domain"/>
    <property type="match status" value="1"/>
</dbReference>
<dbReference type="RefSeq" id="WP_237054268.1">
    <property type="nucleotide sequence ID" value="NZ_JAKJPO010000004.1"/>
</dbReference>
<dbReference type="Pfam" id="PF01425">
    <property type="entry name" value="Amidase"/>
    <property type="match status" value="1"/>
</dbReference>
<gene>
    <name evidence="3" type="ORF">L3V18_08495</name>
    <name evidence="4" type="ORF">L3V18_14355</name>
</gene>
<dbReference type="EC" id="3.5.1.4" evidence="3"/>
<evidence type="ECO:0000313" key="4">
    <source>
        <dbReference type="EMBL" id="MCF7222957.1"/>
    </source>
</evidence>
<dbReference type="SUPFAM" id="SSF75304">
    <property type="entry name" value="Amidase signature (AS) enzymes"/>
    <property type="match status" value="1"/>
</dbReference>
<evidence type="ECO:0000256" key="1">
    <source>
        <dbReference type="SAM" id="SignalP"/>
    </source>
</evidence>
<protein>
    <submittedName>
        <fullName evidence="3">Amidase</fullName>
        <ecNumber evidence="3">3.5.1.4</ecNumber>
    </submittedName>
</protein>
<feature type="chain" id="PRO_5045032251" evidence="1">
    <location>
        <begin position="20"/>
        <end position="560"/>
    </location>
</feature>
<dbReference type="PANTHER" id="PTHR42678">
    <property type="entry name" value="AMIDASE"/>
    <property type="match status" value="1"/>
</dbReference>
<proteinExistence type="predicted"/>
<evidence type="ECO:0000313" key="3">
    <source>
        <dbReference type="EMBL" id="MCF7221824.1"/>
    </source>
</evidence>
<keyword evidence="3" id="KW-0378">Hydrolase</keyword>
<keyword evidence="1" id="KW-0732">Signal</keyword>
<reference evidence="5" key="2">
    <citation type="submission" date="2022-01" db="EMBL/GenBank/DDBJ databases">
        <title>Lysobacter chinensis sp. nov., a bacterium isolated from cow dung compost.</title>
        <authorList>
            <person name="Zhou L.Y."/>
        </authorList>
    </citation>
    <scope>NUCLEOTIDE SEQUENCE [LARGE SCALE GENOMIC DNA]</scope>
    <source>
        <strain evidence="5">TLK-CK17</strain>
    </source>
</reference>
<dbReference type="Proteomes" id="UP001430796">
    <property type="component" value="Unassembled WGS sequence"/>
</dbReference>
<reference evidence="3 5" key="1">
    <citation type="submission" date="2022-01" db="EMBL/GenBank/DDBJ databases">
        <title>Lysobacter chinensis sp. nov., a bacterium isolated from cow dung compost.</title>
        <authorList>
            <person name="Liu Y."/>
        </authorList>
    </citation>
    <scope>NUCLEOTIDE SEQUENCE [LARGE SCALE GENOMIC DNA]</scope>
    <source>
        <strain evidence="3 5">TLK-CK17</strain>
    </source>
</reference>
<reference evidence="3 5" key="3">
    <citation type="submission" date="2022-01" db="EMBL/GenBank/DDBJ databases">
        <authorList>
            <person name="Zhou L.Y."/>
        </authorList>
    </citation>
    <scope>NUCLEOTIDE SEQUENCE [LARGE SCALE GENOMIC DNA]</scope>
    <source>
        <strain evidence="3 5">TLK-CK17</strain>
    </source>
</reference>
<keyword evidence="5" id="KW-1185">Reference proteome</keyword>
<dbReference type="NCBIfam" id="NF006006">
    <property type="entry name" value="PRK08137.1"/>
    <property type="match status" value="1"/>
</dbReference>
<dbReference type="EMBL" id="JAKJPO010000010">
    <property type="protein sequence ID" value="MCF7222957.1"/>
    <property type="molecule type" value="Genomic_DNA"/>
</dbReference>
<evidence type="ECO:0000259" key="2">
    <source>
        <dbReference type="Pfam" id="PF01425"/>
    </source>
</evidence>
<feature type="domain" description="Amidase" evidence="2">
    <location>
        <begin position="71"/>
        <end position="516"/>
    </location>
</feature>
<evidence type="ECO:0000313" key="5">
    <source>
        <dbReference type="Proteomes" id="UP001430796"/>
    </source>
</evidence>
<sequence>MRQCLLLAALLIGPTACQRAVDNDSPPSVDQTTAAAAITATSGGADFAFAEVGIAELQAHMAHGKLSSVSLTRAYLDRIAAIDDAGPRLDAVIELNPKALEEAAVLDAERAASRVRSPLHGIPILLKDNIDAMPMVTSAGSMALAGYRPSGDAFVVARLREAGAVILGKTNLSEWANFRSTRSSSGWSARGGQTRNPYVLDRSPCGSSSGTGSAIAASLAAAGVGTETDGSIICPSAVAGLVGIKPTVGLISRSGIVPISSSQDTAGPMARTVADAAVLLSSMVGRDERDVRTIESTGRAIFDYHARLDAGSLRGARIGVLRDALGFHDGVDAVFERNLEAMREAGAELVDVAIATDGQWRDAEFEVLLHEFRHGIEHYLRNGDAPVKTLAGLIDYNRRHADVEMRWFGQELFEQARQRGPLDGEVYVQARMDARRLAGTEGIDATVAAHELDAIVAPAVSPAWPIDLVNGDHFLGAGYGVAAVAGTPSITVPMGDVHGLPVGIVLMGPAWSEARLIALAHAFEQKTRARIPPRFLPTLPLDTAAADAGREPTPENGSGG</sequence>
<name>A0ABS9HUC2_9GAMM</name>
<dbReference type="PANTHER" id="PTHR42678:SF34">
    <property type="entry name" value="OS04G0183300 PROTEIN"/>
    <property type="match status" value="1"/>
</dbReference>
<feature type="signal peptide" evidence="1">
    <location>
        <begin position="1"/>
        <end position="19"/>
    </location>
</feature>
<accession>A0ABS9HUC2</accession>